<dbReference type="InterPro" id="IPR043472">
    <property type="entry name" value="Macro_dom-like"/>
</dbReference>
<comment type="catalytic activity">
    <reaction evidence="1">
        <text>an N-(ADP-alpha-D-ribosyl)-thymidine in DNA + H2O = a thymidine in DNA + ADP-D-ribose</text>
        <dbReference type="Rhea" id="RHEA:71655"/>
        <dbReference type="Rhea" id="RHEA-COMP:13556"/>
        <dbReference type="Rhea" id="RHEA-COMP:18051"/>
        <dbReference type="ChEBI" id="CHEBI:15377"/>
        <dbReference type="ChEBI" id="CHEBI:57967"/>
        <dbReference type="ChEBI" id="CHEBI:137386"/>
        <dbReference type="ChEBI" id="CHEBI:191199"/>
    </reaction>
    <physiologicalReaction direction="left-to-right" evidence="1">
        <dbReference type="Rhea" id="RHEA:71656"/>
    </physiologicalReaction>
</comment>
<dbReference type="CDD" id="cd02901">
    <property type="entry name" value="Macro_Poa1p-like"/>
    <property type="match status" value="1"/>
</dbReference>
<dbReference type="PROSITE" id="PS51154">
    <property type="entry name" value="MACRO"/>
    <property type="match status" value="1"/>
</dbReference>
<dbReference type="InterPro" id="IPR002589">
    <property type="entry name" value="Macro_dom"/>
</dbReference>
<gene>
    <name evidence="3" type="ORF">GSF22_20375</name>
</gene>
<dbReference type="Gene3D" id="3.40.220.10">
    <property type="entry name" value="Leucine Aminopeptidase, subunit E, domain 1"/>
    <property type="match status" value="1"/>
</dbReference>
<dbReference type="Pfam" id="PF01661">
    <property type="entry name" value="Macro"/>
    <property type="match status" value="1"/>
</dbReference>
<feature type="domain" description="Macro" evidence="2">
    <location>
        <begin position="1"/>
        <end position="163"/>
    </location>
</feature>
<accession>A0ABS3VUW7</accession>
<name>A0ABS3VUW7_MICEH</name>
<dbReference type="PANTHER" id="PTHR12521:SF0">
    <property type="entry name" value="ADP-RIBOSE GLYCOHYDROLASE OARD1"/>
    <property type="match status" value="1"/>
</dbReference>
<sequence>MIVTTHRDLLSADAEALVNPVNTVGVMGRGLALQFKRTHPANYRAYRDACAAGQVRLGEMLIFDSGKPGRGRYVINFPTKGHWRNQARLDDIRRGVDSLVDTVIGHRIGSIAVPALGCGLGGLEWSDVRPVIECAFAPLPDVRVLLFPPQADRAGTAQTDRAH</sequence>
<keyword evidence="4" id="KW-1185">Reference proteome</keyword>
<dbReference type="RefSeq" id="WP_208815335.1">
    <property type="nucleotide sequence ID" value="NZ_WVUH01000189.1"/>
</dbReference>
<evidence type="ECO:0000259" key="2">
    <source>
        <dbReference type="PROSITE" id="PS51154"/>
    </source>
</evidence>
<organism evidence="3 4">
    <name type="scientific">Micromonospora echinofusca</name>
    <dbReference type="NCBI Taxonomy" id="47858"/>
    <lineage>
        <taxon>Bacteria</taxon>
        <taxon>Bacillati</taxon>
        <taxon>Actinomycetota</taxon>
        <taxon>Actinomycetes</taxon>
        <taxon>Micromonosporales</taxon>
        <taxon>Micromonosporaceae</taxon>
        <taxon>Micromonospora</taxon>
    </lineage>
</organism>
<dbReference type="SMART" id="SM00506">
    <property type="entry name" value="A1pp"/>
    <property type="match status" value="1"/>
</dbReference>
<reference evidence="3 4" key="1">
    <citation type="submission" date="2019-12" db="EMBL/GenBank/DDBJ databases">
        <title>Whole genome sequencing of endophytic Actinobacterium Micromonospora sp. MPMI6T.</title>
        <authorList>
            <person name="Evv R."/>
            <person name="Podile A.R."/>
        </authorList>
    </citation>
    <scope>NUCLEOTIDE SEQUENCE [LARGE SCALE GENOMIC DNA]</scope>
    <source>
        <strain evidence="3 4">MPMI6</strain>
    </source>
</reference>
<dbReference type="PANTHER" id="PTHR12521">
    <property type="entry name" value="PROTEIN C6ORF130"/>
    <property type="match status" value="1"/>
</dbReference>
<dbReference type="Proteomes" id="UP000823521">
    <property type="component" value="Unassembled WGS sequence"/>
</dbReference>
<comment type="caution">
    <text evidence="3">The sequence shown here is derived from an EMBL/GenBank/DDBJ whole genome shotgun (WGS) entry which is preliminary data.</text>
</comment>
<proteinExistence type="predicted"/>
<evidence type="ECO:0000256" key="1">
    <source>
        <dbReference type="ARBA" id="ARBA00035885"/>
    </source>
</evidence>
<dbReference type="InterPro" id="IPR050892">
    <property type="entry name" value="ADP-ribose_metab_enzymes"/>
</dbReference>
<dbReference type="SUPFAM" id="SSF52949">
    <property type="entry name" value="Macro domain-like"/>
    <property type="match status" value="1"/>
</dbReference>
<dbReference type="EMBL" id="WVUH01000189">
    <property type="protein sequence ID" value="MBO4208345.1"/>
    <property type="molecule type" value="Genomic_DNA"/>
</dbReference>
<evidence type="ECO:0000313" key="4">
    <source>
        <dbReference type="Proteomes" id="UP000823521"/>
    </source>
</evidence>
<evidence type="ECO:0000313" key="3">
    <source>
        <dbReference type="EMBL" id="MBO4208345.1"/>
    </source>
</evidence>
<protein>
    <recommendedName>
        <fullName evidence="2">Macro domain-containing protein</fullName>
    </recommendedName>
</protein>